<evidence type="ECO:0000256" key="3">
    <source>
        <dbReference type="ARBA" id="ARBA00011738"/>
    </source>
</evidence>
<reference evidence="9 10" key="1">
    <citation type="journal article" date="2015" name="Genome Announc.">
        <title>Expanding the biotechnology potential of lactobacilli through comparative genomics of 213 strains and associated genera.</title>
        <authorList>
            <person name="Sun Z."/>
            <person name="Harris H.M."/>
            <person name="McCann A."/>
            <person name="Guo C."/>
            <person name="Argimon S."/>
            <person name="Zhang W."/>
            <person name="Yang X."/>
            <person name="Jeffery I.B."/>
            <person name="Cooney J.C."/>
            <person name="Kagawa T.F."/>
            <person name="Liu W."/>
            <person name="Song Y."/>
            <person name="Salvetti E."/>
            <person name="Wrobel A."/>
            <person name="Rasinkangas P."/>
            <person name="Parkhill J."/>
            <person name="Rea M.C."/>
            <person name="O'Sullivan O."/>
            <person name="Ritari J."/>
            <person name="Douillard F.P."/>
            <person name="Paul Ross R."/>
            <person name="Yang R."/>
            <person name="Briner A.E."/>
            <person name="Felis G.E."/>
            <person name="de Vos W.M."/>
            <person name="Barrangou R."/>
            <person name="Klaenhammer T.R."/>
            <person name="Caufield P.W."/>
            <person name="Cui Y."/>
            <person name="Zhang H."/>
            <person name="O'Toole P.W."/>
        </authorList>
    </citation>
    <scope>NUCLEOTIDE SEQUENCE [LARGE SCALE GENOMIC DNA]</scope>
    <source>
        <strain evidence="9 10">DSM 20534</strain>
    </source>
</reference>
<dbReference type="Gene3D" id="1.20.58.220">
    <property type="entry name" value="Phosphate transport system protein phou homolog 2, domain 2"/>
    <property type="match status" value="1"/>
</dbReference>
<dbReference type="PANTHER" id="PTHR42930">
    <property type="entry name" value="PHOSPHATE-SPECIFIC TRANSPORT SYSTEM ACCESSORY PROTEIN PHOU"/>
    <property type="match status" value="1"/>
</dbReference>
<feature type="domain" description="PhoU" evidence="8">
    <location>
        <begin position="18"/>
        <end position="103"/>
    </location>
</feature>
<dbReference type="GO" id="GO:0005737">
    <property type="term" value="C:cytoplasm"/>
    <property type="evidence" value="ECO:0007669"/>
    <property type="project" value="UniProtKB-SubCell"/>
</dbReference>
<dbReference type="FunFam" id="1.20.58.220:FF:000004">
    <property type="entry name" value="Phosphate-specific transport system accessory protein PhoU"/>
    <property type="match status" value="1"/>
</dbReference>
<name>A0A0R1GXT4_9LACO</name>
<dbReference type="InterPro" id="IPR038078">
    <property type="entry name" value="PhoU-like_sf"/>
</dbReference>
<keyword evidence="4 7" id="KW-0813">Transport</keyword>
<comment type="function">
    <text evidence="7">Plays a role in the regulation of phosphate uptake.</text>
</comment>
<dbReference type="GO" id="GO:0045936">
    <property type="term" value="P:negative regulation of phosphate metabolic process"/>
    <property type="evidence" value="ECO:0007669"/>
    <property type="project" value="InterPro"/>
</dbReference>
<accession>A0A0R1GXT4</accession>
<dbReference type="PIRSF" id="PIRSF003107">
    <property type="entry name" value="PhoU"/>
    <property type="match status" value="1"/>
</dbReference>
<dbReference type="RefSeq" id="WP_056945974.1">
    <property type="nucleotide sequence ID" value="NZ_AZCV01000001.1"/>
</dbReference>
<gene>
    <name evidence="9" type="ORF">FC62_GL000484</name>
</gene>
<dbReference type="PATRIC" id="fig|1423722.3.peg.493"/>
<keyword evidence="6 7" id="KW-0592">Phosphate transport</keyword>
<dbReference type="InterPro" id="IPR028366">
    <property type="entry name" value="PhoU"/>
</dbReference>
<keyword evidence="10" id="KW-1185">Reference proteome</keyword>
<dbReference type="InterPro" id="IPR026022">
    <property type="entry name" value="PhoU_dom"/>
</dbReference>
<feature type="domain" description="PhoU" evidence="8">
    <location>
        <begin position="120"/>
        <end position="205"/>
    </location>
</feature>
<dbReference type="PANTHER" id="PTHR42930:SF3">
    <property type="entry name" value="PHOSPHATE-SPECIFIC TRANSPORT SYSTEM ACCESSORY PROTEIN PHOU"/>
    <property type="match status" value="1"/>
</dbReference>
<dbReference type="GO" id="GO:0030643">
    <property type="term" value="P:intracellular phosphate ion homeostasis"/>
    <property type="evidence" value="ECO:0007669"/>
    <property type="project" value="InterPro"/>
</dbReference>
<dbReference type="SUPFAM" id="SSF109755">
    <property type="entry name" value="PhoU-like"/>
    <property type="match status" value="1"/>
</dbReference>
<sequence length="225" mass="25498">MRATFDEEIADLHESFAAMGHMVSKNIKRAVDSFIEHDKAGAGKVIDYDPKINELEVQLEKTCFELIALQQPVTSDLRRIVTVMKASSDLERMGDHAVSIAKATIKVKGTTRVYEIEQAIDELANVVLEIVDQSLHAYRHEDEEEAITVAKMDDQVNELSHKIHKQIVVEMKKDADTILGNTYYMLVASYLERIGDYATNLCEWVVYLKTGKIVELNNNVRKDTV</sequence>
<evidence type="ECO:0000256" key="5">
    <source>
        <dbReference type="ARBA" id="ARBA00022490"/>
    </source>
</evidence>
<keyword evidence="5 7" id="KW-0963">Cytoplasm</keyword>
<comment type="subcellular location">
    <subcellularLocation>
        <location evidence="1 7">Cytoplasm</location>
    </subcellularLocation>
</comment>
<protein>
    <recommendedName>
        <fullName evidence="7">Phosphate-specific transport system accessory protein PhoU</fullName>
    </recommendedName>
</protein>
<evidence type="ECO:0000256" key="1">
    <source>
        <dbReference type="ARBA" id="ARBA00004496"/>
    </source>
</evidence>
<evidence type="ECO:0000256" key="7">
    <source>
        <dbReference type="PIRNR" id="PIRNR003107"/>
    </source>
</evidence>
<dbReference type="EMBL" id="AZCV01000001">
    <property type="protein sequence ID" value="KRK38792.1"/>
    <property type="molecule type" value="Genomic_DNA"/>
</dbReference>
<evidence type="ECO:0000256" key="2">
    <source>
        <dbReference type="ARBA" id="ARBA00008107"/>
    </source>
</evidence>
<evidence type="ECO:0000256" key="4">
    <source>
        <dbReference type="ARBA" id="ARBA00022448"/>
    </source>
</evidence>
<evidence type="ECO:0000313" key="10">
    <source>
        <dbReference type="Proteomes" id="UP000050909"/>
    </source>
</evidence>
<evidence type="ECO:0000313" key="9">
    <source>
        <dbReference type="EMBL" id="KRK38792.1"/>
    </source>
</evidence>
<dbReference type="GO" id="GO:0006817">
    <property type="term" value="P:phosphate ion transport"/>
    <property type="evidence" value="ECO:0007669"/>
    <property type="project" value="UniProtKB-KW"/>
</dbReference>
<comment type="subunit">
    <text evidence="3 7">Homodimer.</text>
</comment>
<evidence type="ECO:0000259" key="8">
    <source>
        <dbReference type="Pfam" id="PF01895"/>
    </source>
</evidence>
<comment type="similarity">
    <text evidence="2 7">Belongs to the PhoU family.</text>
</comment>
<dbReference type="NCBIfam" id="TIGR02135">
    <property type="entry name" value="phoU_full"/>
    <property type="match status" value="1"/>
</dbReference>
<dbReference type="AlphaFoldDB" id="A0A0R1GXT4"/>
<proteinExistence type="inferred from homology"/>
<dbReference type="Pfam" id="PF01895">
    <property type="entry name" value="PhoU"/>
    <property type="match status" value="2"/>
</dbReference>
<comment type="caution">
    <text evidence="9">The sequence shown here is derived from an EMBL/GenBank/DDBJ whole genome shotgun (WGS) entry which is preliminary data.</text>
</comment>
<evidence type="ECO:0000256" key="6">
    <source>
        <dbReference type="ARBA" id="ARBA00022592"/>
    </source>
</evidence>
<dbReference type="Proteomes" id="UP000050909">
    <property type="component" value="Unassembled WGS sequence"/>
</dbReference>
<organism evidence="9 10">
    <name type="scientific">Amylolactobacillus amylotrophicus DSM 20534</name>
    <dbReference type="NCBI Taxonomy" id="1423722"/>
    <lineage>
        <taxon>Bacteria</taxon>
        <taxon>Bacillati</taxon>
        <taxon>Bacillota</taxon>
        <taxon>Bacilli</taxon>
        <taxon>Lactobacillales</taxon>
        <taxon>Lactobacillaceae</taxon>
        <taxon>Amylolactobacillus</taxon>
    </lineage>
</organism>